<dbReference type="InterPro" id="IPR035461">
    <property type="entry name" value="GmhA/DiaA"/>
</dbReference>
<gene>
    <name evidence="2" type="ORF">SAMN05444365_110132</name>
</gene>
<dbReference type="SUPFAM" id="SSF53697">
    <property type="entry name" value="SIS domain"/>
    <property type="match status" value="1"/>
</dbReference>
<sequence length="228" mass="23388">MNPDHLEVLDAHLAGLTAALLPYREAAGTLGRWGSELAWTLAHGGRLLVAGNGGSAAEAQHLAAELVGKLREDRTPLSAIALTAETSSLTAIANDFGYEEVFARQVRAHGRRGDILLLLSTSGASPNLLAAARAATELGMRCWACTGPAPNPLADSGADVLAVQSADPQVVQELQLVSVHVLCEHVDRSLPAVLGGSAPRRRRRAVVAVPAPEAASRPAGVAASGAGA</sequence>
<dbReference type="RefSeq" id="WP_245736846.1">
    <property type="nucleotide sequence ID" value="NZ_FNPH01000010.1"/>
</dbReference>
<dbReference type="GO" id="GO:0097367">
    <property type="term" value="F:carbohydrate derivative binding"/>
    <property type="evidence" value="ECO:0007669"/>
    <property type="project" value="InterPro"/>
</dbReference>
<dbReference type="InterPro" id="IPR046348">
    <property type="entry name" value="SIS_dom_sf"/>
</dbReference>
<dbReference type="PROSITE" id="PS51464">
    <property type="entry name" value="SIS"/>
    <property type="match status" value="1"/>
</dbReference>
<dbReference type="GO" id="GO:0016853">
    <property type="term" value="F:isomerase activity"/>
    <property type="evidence" value="ECO:0007669"/>
    <property type="project" value="UniProtKB-KW"/>
</dbReference>
<organism evidence="2 3">
    <name type="scientific">Micromonospora pattaloongensis</name>
    <dbReference type="NCBI Taxonomy" id="405436"/>
    <lineage>
        <taxon>Bacteria</taxon>
        <taxon>Bacillati</taxon>
        <taxon>Actinomycetota</taxon>
        <taxon>Actinomycetes</taxon>
        <taxon>Micromonosporales</taxon>
        <taxon>Micromonosporaceae</taxon>
        <taxon>Micromonospora</taxon>
    </lineage>
</organism>
<dbReference type="Pfam" id="PF13580">
    <property type="entry name" value="SIS_2"/>
    <property type="match status" value="1"/>
</dbReference>
<dbReference type="Proteomes" id="UP000242415">
    <property type="component" value="Unassembled WGS sequence"/>
</dbReference>
<dbReference type="GO" id="GO:1901135">
    <property type="term" value="P:carbohydrate derivative metabolic process"/>
    <property type="evidence" value="ECO:0007669"/>
    <property type="project" value="InterPro"/>
</dbReference>
<dbReference type="InterPro" id="IPR001347">
    <property type="entry name" value="SIS_dom"/>
</dbReference>
<dbReference type="PANTHER" id="PTHR30390">
    <property type="entry name" value="SEDOHEPTULOSE 7-PHOSPHATE ISOMERASE / DNAA INITIATOR-ASSOCIATING FACTOR FOR REPLICATION INITIATION"/>
    <property type="match status" value="1"/>
</dbReference>
<keyword evidence="2" id="KW-0413">Isomerase</keyword>
<dbReference type="InterPro" id="IPR050099">
    <property type="entry name" value="SIS_GmhA/DiaA_subfam"/>
</dbReference>
<accession>A0A1H3S6X2</accession>
<dbReference type="Gene3D" id="3.40.50.10490">
    <property type="entry name" value="Glucose-6-phosphate isomerase like protein, domain 1"/>
    <property type="match status" value="1"/>
</dbReference>
<evidence type="ECO:0000259" key="1">
    <source>
        <dbReference type="PROSITE" id="PS51464"/>
    </source>
</evidence>
<proteinExistence type="predicted"/>
<reference evidence="3" key="1">
    <citation type="submission" date="2016-10" db="EMBL/GenBank/DDBJ databases">
        <authorList>
            <person name="Varghese N."/>
            <person name="Submissions S."/>
        </authorList>
    </citation>
    <scope>NUCLEOTIDE SEQUENCE [LARGE SCALE GENOMIC DNA]</scope>
    <source>
        <strain evidence="3">DSM 45245</strain>
    </source>
</reference>
<evidence type="ECO:0000313" key="3">
    <source>
        <dbReference type="Proteomes" id="UP000242415"/>
    </source>
</evidence>
<dbReference type="STRING" id="405436.SAMN05444365_110132"/>
<keyword evidence="3" id="KW-1185">Reference proteome</keyword>
<dbReference type="CDD" id="cd05006">
    <property type="entry name" value="SIS_GmhA"/>
    <property type="match status" value="1"/>
</dbReference>
<dbReference type="AlphaFoldDB" id="A0A1H3S6X2"/>
<feature type="domain" description="SIS" evidence="1">
    <location>
        <begin position="37"/>
        <end position="192"/>
    </location>
</feature>
<protein>
    <submittedName>
        <fullName evidence="2">D-sedoheptulose 7-phosphate isomerase</fullName>
    </submittedName>
</protein>
<dbReference type="EMBL" id="FNPH01000010">
    <property type="protein sequence ID" value="SDZ33712.1"/>
    <property type="molecule type" value="Genomic_DNA"/>
</dbReference>
<evidence type="ECO:0000313" key="2">
    <source>
        <dbReference type="EMBL" id="SDZ33712.1"/>
    </source>
</evidence>
<name>A0A1H3S6X2_9ACTN</name>
<dbReference type="PANTHER" id="PTHR30390:SF6">
    <property type="entry name" value="DNAA INITIATOR-ASSOCIATING PROTEIN DIAA"/>
    <property type="match status" value="1"/>
</dbReference>